<dbReference type="GO" id="GO:0008047">
    <property type="term" value="F:enzyme activator activity"/>
    <property type="evidence" value="ECO:0007669"/>
    <property type="project" value="TreeGrafter"/>
</dbReference>
<dbReference type="FunFam" id="3.40.50.300:FF:000137">
    <property type="entry name" value="Replication-associated recombination protein A"/>
    <property type="match status" value="1"/>
</dbReference>
<sequence length="441" mass="49659">MDLFTLNAENILKKQSPLAERMRPRTLEEFVGQEHIIGKGRLLYRAIQADKLTSLILHGPPGTGKTTLARIIANTTKLYFEQINAVTSGIKDIREVIENSKERLGFHNKRTILFIDEIHRFNKSQQDALLPYVENGTIILIGATTENPYFEVNKALLSRSMVFKLEPLTKEQIKVILLRALKDKERGLGNLNIEIKKDALEHIINMANGDSRIALNALELAVLTTSASEDGIIHITLDIVEDCIQKRAVKYDKNGDEHYDTISAFIKSMRGSDPDAALYWLAKMLHAGEDPKFIARRIIICASEDVGNADPNALTVAVAAFKALDFIGMPEGKIPLAQAVTYIAAAPKSNASYLGIKKALADVELIDGQVPQHLRDFTSKRLEEEKLNISSQYKYPHNYKNSYVNQQYLPNDLIGKKYYVPTENGYEKIIKKRLEDLRNNK</sequence>
<dbReference type="InterPro" id="IPR032423">
    <property type="entry name" value="AAA_assoc_2"/>
</dbReference>
<evidence type="ECO:0000259" key="7">
    <source>
        <dbReference type="SMART" id="SM00382"/>
    </source>
</evidence>
<dbReference type="Gene3D" id="1.10.3710.10">
    <property type="entry name" value="DNA polymerase III clamp loader subunits, C-terminal domain"/>
    <property type="match status" value="1"/>
</dbReference>
<dbReference type="FunFam" id="1.20.272.10:FF:000001">
    <property type="entry name" value="Putative AAA family ATPase"/>
    <property type="match status" value="1"/>
</dbReference>
<evidence type="ECO:0000256" key="3">
    <source>
        <dbReference type="ARBA" id="ARBA00020776"/>
    </source>
</evidence>
<dbReference type="InterPro" id="IPR008921">
    <property type="entry name" value="DNA_pol3_clamp-load_cplx_C"/>
</dbReference>
<dbReference type="SUPFAM" id="SSF52540">
    <property type="entry name" value="P-loop containing nucleoside triphosphate hydrolases"/>
    <property type="match status" value="1"/>
</dbReference>
<dbReference type="STRING" id="1156417.Y919_00535"/>
<dbReference type="PANTHER" id="PTHR13779:SF7">
    <property type="entry name" value="ATPASE WRNIP1"/>
    <property type="match status" value="1"/>
</dbReference>
<dbReference type="Gene3D" id="3.40.50.300">
    <property type="entry name" value="P-loop containing nucleotide triphosphate hydrolases"/>
    <property type="match status" value="1"/>
</dbReference>
<dbReference type="GO" id="GO:0000731">
    <property type="term" value="P:DNA synthesis involved in DNA repair"/>
    <property type="evidence" value="ECO:0007669"/>
    <property type="project" value="TreeGrafter"/>
</dbReference>
<dbReference type="InterPro" id="IPR003593">
    <property type="entry name" value="AAA+_ATPase"/>
</dbReference>
<evidence type="ECO:0000313" key="9">
    <source>
        <dbReference type="Proteomes" id="UP000029622"/>
    </source>
</evidence>
<keyword evidence="5" id="KW-0547">Nucleotide-binding</keyword>
<dbReference type="InterPro" id="IPR021886">
    <property type="entry name" value="MgsA_C"/>
</dbReference>
<dbReference type="GO" id="GO:0005524">
    <property type="term" value="F:ATP binding"/>
    <property type="evidence" value="ECO:0007669"/>
    <property type="project" value="UniProtKB-KW"/>
</dbReference>
<evidence type="ECO:0000313" key="8">
    <source>
        <dbReference type="EMBL" id="KGG81483.1"/>
    </source>
</evidence>
<evidence type="ECO:0000256" key="5">
    <source>
        <dbReference type="ARBA" id="ARBA00022741"/>
    </source>
</evidence>
<dbReference type="GO" id="GO:0016887">
    <property type="term" value="F:ATP hydrolysis activity"/>
    <property type="evidence" value="ECO:0007669"/>
    <property type="project" value="InterPro"/>
</dbReference>
<dbReference type="GO" id="GO:0006261">
    <property type="term" value="P:DNA-templated DNA replication"/>
    <property type="evidence" value="ECO:0007669"/>
    <property type="project" value="TreeGrafter"/>
</dbReference>
<keyword evidence="6" id="KW-0067">ATP-binding</keyword>
<dbReference type="SMART" id="SM00382">
    <property type="entry name" value="AAA"/>
    <property type="match status" value="1"/>
</dbReference>
<evidence type="ECO:0000256" key="4">
    <source>
        <dbReference type="ARBA" id="ARBA00022705"/>
    </source>
</evidence>
<dbReference type="Pfam" id="PF00004">
    <property type="entry name" value="AAA"/>
    <property type="match status" value="1"/>
</dbReference>
<dbReference type="InterPro" id="IPR051314">
    <property type="entry name" value="AAA_ATPase_RarA/MGS1/WRNIP1"/>
</dbReference>
<dbReference type="InterPro" id="IPR027417">
    <property type="entry name" value="P-loop_NTPase"/>
</dbReference>
<dbReference type="CDD" id="cd00009">
    <property type="entry name" value="AAA"/>
    <property type="match status" value="1"/>
</dbReference>
<feature type="domain" description="AAA+ ATPase" evidence="7">
    <location>
        <begin position="51"/>
        <end position="167"/>
    </location>
</feature>
<dbReference type="EMBL" id="AZTB01000001">
    <property type="protein sequence ID" value="KGG81483.1"/>
    <property type="molecule type" value="Genomic_DNA"/>
</dbReference>
<dbReference type="Gene3D" id="1.10.8.60">
    <property type="match status" value="1"/>
</dbReference>
<name>A0A096BL30_9FIRM</name>
<dbReference type="Pfam" id="PF12002">
    <property type="entry name" value="MgsA_C"/>
    <property type="match status" value="1"/>
</dbReference>
<evidence type="ECO:0000256" key="1">
    <source>
        <dbReference type="ARBA" id="ARBA00002393"/>
    </source>
</evidence>
<evidence type="ECO:0000256" key="6">
    <source>
        <dbReference type="ARBA" id="ARBA00022840"/>
    </source>
</evidence>
<reference evidence="8 9" key="1">
    <citation type="submission" date="2013-12" db="EMBL/GenBank/DDBJ databases">
        <title>Draft genome sequence of Caloranaerobacter sp. H53214.</title>
        <authorList>
            <person name="Jiang L.J."/>
            <person name="Shao Z.Z."/>
            <person name="Long M.N."/>
        </authorList>
    </citation>
    <scope>NUCLEOTIDE SEQUENCE [LARGE SCALE GENOMIC DNA]</scope>
    <source>
        <strain evidence="8 9">H53214</strain>
    </source>
</reference>
<dbReference type="GO" id="GO:0017116">
    <property type="term" value="F:single-stranded DNA helicase activity"/>
    <property type="evidence" value="ECO:0007669"/>
    <property type="project" value="TreeGrafter"/>
</dbReference>
<evidence type="ECO:0000256" key="2">
    <source>
        <dbReference type="ARBA" id="ARBA00008959"/>
    </source>
</evidence>
<dbReference type="SUPFAM" id="SSF48019">
    <property type="entry name" value="post-AAA+ oligomerization domain-like"/>
    <property type="match status" value="1"/>
</dbReference>
<proteinExistence type="inferred from homology"/>
<organism evidence="8 9">
    <name type="scientific">Caloranaerobacter azorensis H53214</name>
    <dbReference type="NCBI Taxonomy" id="1156417"/>
    <lineage>
        <taxon>Bacteria</taxon>
        <taxon>Bacillati</taxon>
        <taxon>Bacillota</taxon>
        <taxon>Tissierellia</taxon>
        <taxon>Tissierellales</taxon>
        <taxon>Thermohalobacteraceae</taxon>
        <taxon>Caloranaerobacter</taxon>
    </lineage>
</organism>
<dbReference type="CDD" id="cd18139">
    <property type="entry name" value="HLD_clamp_RarA"/>
    <property type="match status" value="1"/>
</dbReference>
<dbReference type="FunFam" id="1.10.8.60:FF:000029">
    <property type="entry name" value="Replication-associated recombination protein A"/>
    <property type="match status" value="1"/>
</dbReference>
<comment type="caution">
    <text evidence="8">The sequence shown here is derived from an EMBL/GenBank/DDBJ whole genome shotgun (WGS) entry which is preliminary data.</text>
</comment>
<dbReference type="Pfam" id="PF16193">
    <property type="entry name" value="AAA_assoc_2"/>
    <property type="match status" value="1"/>
</dbReference>
<comment type="function">
    <text evidence="1">DNA-dependent ATPase that plays important roles in cellular responses to stalled DNA replication processes.</text>
</comment>
<dbReference type="AlphaFoldDB" id="A0A096BL30"/>
<dbReference type="Gene3D" id="1.20.272.10">
    <property type="match status" value="1"/>
</dbReference>
<comment type="similarity">
    <text evidence="2">Belongs to the AAA ATPase family. RarA/MGS1/WRNIP1 subfamily.</text>
</comment>
<dbReference type="RefSeq" id="WP_052045081.1">
    <property type="nucleotide sequence ID" value="NZ_AZTB01000001.1"/>
</dbReference>
<dbReference type="GO" id="GO:0003677">
    <property type="term" value="F:DNA binding"/>
    <property type="evidence" value="ECO:0007669"/>
    <property type="project" value="InterPro"/>
</dbReference>
<dbReference type="Proteomes" id="UP000029622">
    <property type="component" value="Unassembled WGS sequence"/>
</dbReference>
<dbReference type="NCBIfam" id="NF009881">
    <property type="entry name" value="PRK13341.1-2"/>
    <property type="match status" value="1"/>
</dbReference>
<gene>
    <name evidence="8" type="ORF">Y919_00535</name>
</gene>
<keyword evidence="4" id="KW-0235">DNA replication</keyword>
<protein>
    <recommendedName>
        <fullName evidence="3">Replication-associated recombination protein A</fullName>
    </recommendedName>
</protein>
<dbReference type="InterPro" id="IPR003959">
    <property type="entry name" value="ATPase_AAA_core"/>
</dbReference>
<dbReference type="PANTHER" id="PTHR13779">
    <property type="entry name" value="WERNER HELICASE-INTERACTING PROTEIN 1 FAMILY MEMBER"/>
    <property type="match status" value="1"/>
</dbReference>
<accession>A0A096BL30</accession>